<feature type="transmembrane region" description="Helical" evidence="1">
    <location>
        <begin position="174"/>
        <end position="194"/>
    </location>
</feature>
<feature type="transmembrane region" description="Helical" evidence="1">
    <location>
        <begin position="976"/>
        <end position="997"/>
    </location>
</feature>
<feature type="transmembrane region" description="Helical" evidence="1">
    <location>
        <begin position="909"/>
        <end position="930"/>
    </location>
</feature>
<feature type="transmembrane region" description="Helical" evidence="1">
    <location>
        <begin position="40"/>
        <end position="58"/>
    </location>
</feature>
<comment type="caution">
    <text evidence="2">The sequence shown here is derived from an EMBL/GenBank/DDBJ whole genome shotgun (WGS) entry which is preliminary data.</text>
</comment>
<feature type="transmembrane region" description="Helical" evidence="1">
    <location>
        <begin position="9"/>
        <end position="28"/>
    </location>
</feature>
<evidence type="ECO:0000313" key="3">
    <source>
        <dbReference type="Proteomes" id="UP001314263"/>
    </source>
</evidence>
<name>A0AAV1HZW6_9CHLO</name>
<feature type="transmembrane region" description="Helical" evidence="1">
    <location>
        <begin position="840"/>
        <end position="862"/>
    </location>
</feature>
<keyword evidence="3" id="KW-1185">Reference proteome</keyword>
<accession>A0AAV1HZW6</accession>
<feature type="transmembrane region" description="Helical" evidence="1">
    <location>
        <begin position="215"/>
        <end position="239"/>
    </location>
</feature>
<gene>
    <name evidence="2" type="ORF">CVIRNUC_003499</name>
</gene>
<feature type="transmembrane region" description="Helical" evidence="1">
    <location>
        <begin position="1017"/>
        <end position="1035"/>
    </location>
</feature>
<keyword evidence="1" id="KW-0472">Membrane</keyword>
<feature type="transmembrane region" description="Helical" evidence="1">
    <location>
        <begin position="102"/>
        <end position="120"/>
    </location>
</feature>
<feature type="transmembrane region" description="Helical" evidence="1">
    <location>
        <begin position="391"/>
        <end position="410"/>
    </location>
</feature>
<keyword evidence="1" id="KW-0812">Transmembrane</keyword>
<dbReference type="EMBL" id="CAUYUE010000004">
    <property type="protein sequence ID" value="CAK0767818.1"/>
    <property type="molecule type" value="Genomic_DNA"/>
</dbReference>
<feature type="transmembrane region" description="Helical" evidence="1">
    <location>
        <begin position="882"/>
        <end position="902"/>
    </location>
</feature>
<feature type="transmembrane region" description="Helical" evidence="1">
    <location>
        <begin position="366"/>
        <end position="384"/>
    </location>
</feature>
<evidence type="ECO:0000256" key="1">
    <source>
        <dbReference type="SAM" id="Phobius"/>
    </source>
</evidence>
<sequence length="1052" mass="114372">MGHGFVNNTLIGIFCVYCALYGVQRFLMAVPSAALDGLKAFTQWLYAIVFVYLVQSVGRSGEMTASLLTTALLVVMYYLQTFPADSDSGDSSDLERVRLNSISNAFVWIVPWIGLLLYRFSTIDQGTKSTMTWVEILTSFGMPLLVSVVFAVYASVDLSVARSVRRLRAAGSCLTIPTTSVLTGMALSAAVVMSRTELGDKGFKSLVGDPKIGKVTSGILMPFLTLVAPLLVLACMLGSTASDMVHQQKVLVVQKTSALIAALDQTWQYYDIAVQFLSDIIDDQVSYSTTAMSGNTVYSRLQITQQQTLDTYNLQGALPLNLWSLIETYVQAKNSKFNLGGYYYAGSRNADPLSTGLYILPYNSGAFSMAVCVILIVAWASLTFRAKTWSLNLPTILTVAVSSILAYVMYLCKTLANTVDDRMTIYCDQYGLTGEQCDASAAGVSAPMATLQGRIGIIQSGEGRVVVNETDLFGTILGDGTGGTQANMKSLYASLSTYGTGTSVQQTLTDFASAFTSLVSMASSVNMMHTTGDATVYVYSPTSDPITSDLNLSQISEGSIVDTLLDATGFAASLGLTPLVPQVNTPYVTDSTNPYFSILADPSTKNPSLFLNSAVKGQDFRSALLKLYSTKEALTQMTYNPTMSPYYVGVLYSSSNFDVNSDSPRYVTMLKQIMTSLVTASANLTSTSSYQQILASVLSDTTSWSNVMQHTTSGQYDAVNNVPAVCSTTADRTIISDTLMHAISPRSGVQYDVFLSMYLQELFWVTKLEMIHDTPQVSQDVSYIEKNVMGVNSGIMWALSIVVGVAAYQALKMQIIPPEYFDNYFKSRVAGSDVSSSNRLVLMGVFLLGFYTIANFTHMYTIEESVVGSMKFLNKQVWGGRTSIISLIIAMSLGFVSAPMWFSDYGERYSVLLATCVIVATMLTPTVYALSGDDRTSQVRLLRNMNMWGMMIVFTLTLAVVITKDSSLAKSKSLRYTVYTVLVVTALGFTSVPILYIDSTNPDASSDEIDDRLKRTNVGVLASLGLSAGMAYLYLNKMKALPIYRGMEIVPL</sequence>
<proteinExistence type="predicted"/>
<dbReference type="AlphaFoldDB" id="A0AAV1HZW6"/>
<feature type="transmembrane region" description="Helical" evidence="1">
    <location>
        <begin position="65"/>
        <end position="82"/>
    </location>
</feature>
<feature type="transmembrane region" description="Helical" evidence="1">
    <location>
        <begin position="132"/>
        <end position="154"/>
    </location>
</feature>
<keyword evidence="1" id="KW-1133">Transmembrane helix</keyword>
<dbReference type="Proteomes" id="UP001314263">
    <property type="component" value="Unassembled WGS sequence"/>
</dbReference>
<feature type="transmembrane region" description="Helical" evidence="1">
    <location>
        <begin position="945"/>
        <end position="964"/>
    </location>
</feature>
<organism evidence="2 3">
    <name type="scientific">Coccomyxa viridis</name>
    <dbReference type="NCBI Taxonomy" id="1274662"/>
    <lineage>
        <taxon>Eukaryota</taxon>
        <taxon>Viridiplantae</taxon>
        <taxon>Chlorophyta</taxon>
        <taxon>core chlorophytes</taxon>
        <taxon>Trebouxiophyceae</taxon>
        <taxon>Trebouxiophyceae incertae sedis</taxon>
        <taxon>Coccomyxaceae</taxon>
        <taxon>Coccomyxa</taxon>
    </lineage>
</organism>
<reference evidence="2 3" key="1">
    <citation type="submission" date="2023-10" db="EMBL/GenBank/DDBJ databases">
        <authorList>
            <person name="Maclean D."/>
            <person name="Macfadyen A."/>
        </authorList>
    </citation>
    <scope>NUCLEOTIDE SEQUENCE [LARGE SCALE GENOMIC DNA]</scope>
</reference>
<protein>
    <submittedName>
        <fullName evidence="2">Uncharacterized protein</fullName>
    </submittedName>
</protein>
<feature type="transmembrane region" description="Helical" evidence="1">
    <location>
        <begin position="794"/>
        <end position="811"/>
    </location>
</feature>
<evidence type="ECO:0000313" key="2">
    <source>
        <dbReference type="EMBL" id="CAK0767818.1"/>
    </source>
</evidence>